<dbReference type="PANTHER" id="PTHR43758:SF8">
    <property type="entry name" value="8-OXO-DGTP DIPHOSPHATASE YTKD-RELATED"/>
    <property type="match status" value="1"/>
</dbReference>
<evidence type="ECO:0000259" key="6">
    <source>
        <dbReference type="PROSITE" id="PS51462"/>
    </source>
</evidence>
<evidence type="ECO:0000256" key="2">
    <source>
        <dbReference type="ARBA" id="ARBA00005582"/>
    </source>
</evidence>
<comment type="cofactor">
    <cofactor evidence="1">
        <name>Mg(2+)</name>
        <dbReference type="ChEBI" id="CHEBI:18420"/>
    </cofactor>
</comment>
<keyword evidence="5" id="KW-0460">Magnesium</keyword>
<organism evidence="7">
    <name type="scientific">Pithovirus LCPAC202</name>
    <dbReference type="NCBI Taxonomy" id="2506592"/>
    <lineage>
        <taxon>Viruses</taxon>
        <taxon>Pithoviruses</taxon>
    </lineage>
</organism>
<protein>
    <submittedName>
        <fullName evidence="7">NUDIX hydrolase</fullName>
    </submittedName>
</protein>
<evidence type="ECO:0000256" key="1">
    <source>
        <dbReference type="ARBA" id="ARBA00001946"/>
    </source>
</evidence>
<accession>A0A481Z785</accession>
<proteinExistence type="inferred from homology"/>
<gene>
    <name evidence="7" type="ORF">LCPAC202_02360</name>
</gene>
<dbReference type="PANTHER" id="PTHR43758">
    <property type="entry name" value="7,8-DIHYDRO-8-OXOGUANINE TRIPHOSPHATASE"/>
    <property type="match status" value="1"/>
</dbReference>
<feature type="domain" description="Nudix hydrolase" evidence="6">
    <location>
        <begin position="1"/>
        <end position="173"/>
    </location>
</feature>
<sequence length="194" mass="22338">MIVASGVIPISINQKGEIVLLLGKEKFQPHLSDKEQVKGNRSGTWCGFGGKLEKGENVEECASREFAEESMNLLMSEEKMKDILTINHDSRLIARYTHDIYQEFAVYFKYDPDIPDQFRRVLNYFLKCKGVCPEGHFEKSEVKWFLLSDLIKGNIKESLRPSFKRTLSKSYPYLIDGMINSFGEHAVHSRHKNS</sequence>
<evidence type="ECO:0000256" key="5">
    <source>
        <dbReference type="ARBA" id="ARBA00022842"/>
    </source>
</evidence>
<dbReference type="InterPro" id="IPR000086">
    <property type="entry name" value="NUDIX_hydrolase_dom"/>
</dbReference>
<dbReference type="PROSITE" id="PS51462">
    <property type="entry name" value="NUDIX"/>
    <property type="match status" value="1"/>
</dbReference>
<dbReference type="GO" id="GO:0016818">
    <property type="term" value="F:hydrolase activity, acting on acid anhydrides, in phosphorus-containing anhydrides"/>
    <property type="evidence" value="ECO:0007669"/>
    <property type="project" value="TreeGrafter"/>
</dbReference>
<evidence type="ECO:0000256" key="4">
    <source>
        <dbReference type="ARBA" id="ARBA00022801"/>
    </source>
</evidence>
<dbReference type="InterPro" id="IPR015797">
    <property type="entry name" value="NUDIX_hydrolase-like_dom_sf"/>
</dbReference>
<keyword evidence="3" id="KW-0479">Metal-binding</keyword>
<name>A0A481Z785_9VIRU</name>
<keyword evidence="4 7" id="KW-0378">Hydrolase</keyword>
<comment type="similarity">
    <text evidence="2">Belongs to the Nudix hydrolase family.</text>
</comment>
<dbReference type="GO" id="GO:0046872">
    <property type="term" value="F:metal ion binding"/>
    <property type="evidence" value="ECO:0007669"/>
    <property type="project" value="UniProtKB-KW"/>
</dbReference>
<dbReference type="SUPFAM" id="SSF55811">
    <property type="entry name" value="Nudix"/>
    <property type="match status" value="1"/>
</dbReference>
<dbReference type="Pfam" id="PF00293">
    <property type="entry name" value="NUDIX"/>
    <property type="match status" value="1"/>
</dbReference>
<reference evidence="7" key="1">
    <citation type="journal article" date="2019" name="MBio">
        <title>Virus Genomes from Deep Sea Sediments Expand the Ocean Megavirome and Support Independent Origins of Viral Gigantism.</title>
        <authorList>
            <person name="Backstrom D."/>
            <person name="Yutin N."/>
            <person name="Jorgensen S.L."/>
            <person name="Dharamshi J."/>
            <person name="Homa F."/>
            <person name="Zaremba-Niedwiedzka K."/>
            <person name="Spang A."/>
            <person name="Wolf Y.I."/>
            <person name="Koonin E.V."/>
            <person name="Ettema T.J."/>
        </authorList>
    </citation>
    <scope>NUCLEOTIDE SEQUENCE</scope>
</reference>
<dbReference type="EMBL" id="MK500518">
    <property type="protein sequence ID" value="QBK91262.1"/>
    <property type="molecule type" value="Genomic_DNA"/>
</dbReference>
<dbReference type="Gene3D" id="3.90.79.10">
    <property type="entry name" value="Nucleoside Triphosphate Pyrophosphohydrolase"/>
    <property type="match status" value="1"/>
</dbReference>
<evidence type="ECO:0000313" key="7">
    <source>
        <dbReference type="EMBL" id="QBK91262.1"/>
    </source>
</evidence>
<evidence type="ECO:0000256" key="3">
    <source>
        <dbReference type="ARBA" id="ARBA00022723"/>
    </source>
</evidence>